<evidence type="ECO:0000313" key="2">
    <source>
        <dbReference type="EMBL" id="MCH6172004.1"/>
    </source>
</evidence>
<evidence type="ECO:0000256" key="1">
    <source>
        <dbReference type="SAM" id="MobiDB-lite"/>
    </source>
</evidence>
<feature type="compositionally biased region" description="Polar residues" evidence="1">
    <location>
        <begin position="105"/>
        <end position="117"/>
    </location>
</feature>
<feature type="region of interest" description="Disordered" evidence="1">
    <location>
        <begin position="1"/>
        <end position="31"/>
    </location>
</feature>
<keyword evidence="3" id="KW-1185">Reference proteome</keyword>
<evidence type="ECO:0000313" key="3">
    <source>
        <dbReference type="Proteomes" id="UP001299970"/>
    </source>
</evidence>
<accession>A0ABS9TTX1</accession>
<dbReference type="EMBL" id="JAKXMK010000053">
    <property type="protein sequence ID" value="MCH6172004.1"/>
    <property type="molecule type" value="Genomic_DNA"/>
</dbReference>
<reference evidence="2 3" key="1">
    <citation type="submission" date="2022-03" db="EMBL/GenBank/DDBJ databases">
        <title>Pseudonocardia alaer sp. nov., a novel actinomycete isolated from reed forest soil.</title>
        <authorList>
            <person name="Wang L."/>
        </authorList>
    </citation>
    <scope>NUCLEOTIDE SEQUENCE [LARGE SCALE GENOMIC DNA]</scope>
    <source>
        <strain evidence="2 3">Y-16303</strain>
    </source>
</reference>
<protein>
    <submittedName>
        <fullName evidence="2">Uncharacterized protein</fullName>
    </submittedName>
</protein>
<comment type="caution">
    <text evidence="2">The sequence shown here is derived from an EMBL/GenBank/DDBJ whole genome shotgun (WGS) entry which is preliminary data.</text>
</comment>
<gene>
    <name evidence="2" type="ORF">MMF94_40520</name>
</gene>
<dbReference type="Gene3D" id="3.30.590.10">
    <property type="entry name" value="Glutamine synthetase/guanido kinase, catalytic domain"/>
    <property type="match status" value="1"/>
</dbReference>
<organism evidence="2 3">
    <name type="scientific">Pseudonocardia alaniniphila</name>
    <dbReference type="NCBI Taxonomy" id="75291"/>
    <lineage>
        <taxon>Bacteria</taxon>
        <taxon>Bacillati</taxon>
        <taxon>Actinomycetota</taxon>
        <taxon>Actinomycetes</taxon>
        <taxon>Pseudonocardiales</taxon>
        <taxon>Pseudonocardiaceae</taxon>
        <taxon>Pseudonocardia</taxon>
    </lineage>
</organism>
<sequence>MVIAVGWAASRTSSPPPSPIQEDPHTWGAEQRGERGIWPLPATVDEQLAAIMDSKRVRATLGEELVDVYRVVGASDAAEIIRASRLTTDRHAAPAVAPPQMRGQGRSSAGDTTTSSGVPPVPGICIASGTDDTPDCRSSA</sequence>
<feature type="region of interest" description="Disordered" evidence="1">
    <location>
        <begin position="87"/>
        <end position="140"/>
    </location>
</feature>
<dbReference type="Proteomes" id="UP001299970">
    <property type="component" value="Unassembled WGS sequence"/>
</dbReference>
<proteinExistence type="predicted"/>
<name>A0ABS9TTX1_9PSEU</name>
<dbReference type="RefSeq" id="WP_241042810.1">
    <property type="nucleotide sequence ID" value="NZ_BAAAJF010000027.1"/>
</dbReference>